<name>A0A2S2DW52_9BACT</name>
<evidence type="ECO:0000256" key="11">
    <source>
        <dbReference type="ARBA" id="ARBA00023141"/>
    </source>
</evidence>
<dbReference type="Gene3D" id="3.30.70.260">
    <property type="match status" value="1"/>
</dbReference>
<comment type="catalytic activity">
    <reaction evidence="1">
        <text>chorismate = prephenate</text>
        <dbReference type="Rhea" id="RHEA:13897"/>
        <dbReference type="ChEBI" id="CHEBI:29748"/>
        <dbReference type="ChEBI" id="CHEBI:29934"/>
        <dbReference type="EC" id="5.4.99.5"/>
    </reaction>
</comment>
<dbReference type="Proteomes" id="UP000245468">
    <property type="component" value="Chromosome"/>
</dbReference>
<evidence type="ECO:0000256" key="15">
    <source>
        <dbReference type="ARBA" id="ARBA00023268"/>
    </source>
</evidence>
<dbReference type="GO" id="GO:0004664">
    <property type="term" value="F:prephenate dehydratase activity"/>
    <property type="evidence" value="ECO:0007669"/>
    <property type="project" value="UniProtKB-EC"/>
</dbReference>
<dbReference type="SUPFAM" id="SSF55021">
    <property type="entry name" value="ACT-like"/>
    <property type="match status" value="1"/>
</dbReference>
<dbReference type="AlphaFoldDB" id="A0A2S2DW52"/>
<reference evidence="24" key="1">
    <citation type="submission" date="2018-05" db="EMBL/GenBank/DDBJ databases">
        <title>Pseudarcicella sp. HME7025 Genome sequencing and assembly.</title>
        <authorList>
            <person name="Kim H."/>
            <person name="Kang H."/>
            <person name="Joh K."/>
        </authorList>
    </citation>
    <scope>NUCLEOTIDE SEQUENCE [LARGE SCALE GENOMIC DNA]</scope>
    <source>
        <strain evidence="24">HME7025</strain>
    </source>
</reference>
<dbReference type="SUPFAM" id="SSF48600">
    <property type="entry name" value="Chorismate mutase II"/>
    <property type="match status" value="1"/>
</dbReference>
<dbReference type="InterPro" id="IPR045865">
    <property type="entry name" value="ACT-like_dom_sf"/>
</dbReference>
<dbReference type="GO" id="GO:0004106">
    <property type="term" value="F:chorismate mutase activity"/>
    <property type="evidence" value="ECO:0007669"/>
    <property type="project" value="UniProtKB-EC"/>
</dbReference>
<evidence type="ECO:0000256" key="19">
    <source>
        <dbReference type="PIRSR" id="PIRSR001500-2"/>
    </source>
</evidence>
<evidence type="ECO:0000313" key="23">
    <source>
        <dbReference type="EMBL" id="AWL09270.1"/>
    </source>
</evidence>
<organism evidence="23 24">
    <name type="scientific">Aquirufa nivalisilvae</name>
    <dbReference type="NCBI Taxonomy" id="2516557"/>
    <lineage>
        <taxon>Bacteria</taxon>
        <taxon>Pseudomonadati</taxon>
        <taxon>Bacteroidota</taxon>
        <taxon>Cytophagia</taxon>
        <taxon>Cytophagales</taxon>
        <taxon>Flectobacillaceae</taxon>
        <taxon>Aquirufa</taxon>
    </lineage>
</organism>
<dbReference type="NCBIfam" id="NF008865">
    <property type="entry name" value="PRK11898.1"/>
    <property type="match status" value="1"/>
</dbReference>
<dbReference type="UniPathway" id="UPA00121">
    <property type="reaction ID" value="UER00345"/>
</dbReference>
<evidence type="ECO:0000256" key="8">
    <source>
        <dbReference type="ARBA" id="ARBA00014401"/>
    </source>
</evidence>
<dbReference type="PIRSF" id="PIRSF001500">
    <property type="entry name" value="Chor_mut_pdt_Ppr"/>
    <property type="match status" value="1"/>
</dbReference>
<sequence>MKSIQQLRESIDSIDDSILKLLVKRMEFVEEIGRLKRENNTVIYHPDREKEIVDRLASKYTGKLSKAAIEAIFLEIFGVSRNLELPEIISFLGPEGSFTHQAAESRFGAVADYISLPSIRSVFDSVETGRAKYGVVPIENNQEGMVKETMDLLNERNLFIISEIIIPVNFCLASKENSIHQIQKIYSKDIAFQQCKGFLQDYFSHKPEDFFVQVDSTSKAAKLAVEDTKAAALCSHIAAKIYSLPILFDNIQDSEANQTRFFIISKVENLKKTDKDKTSLAIKLKHDDKPGALLSLLKDFEDVQINLLKIESRPQKDTHEFKFWFFIDIEGNKLDDNVQQILNKRKDEIIFLGSYMNLC</sequence>
<comment type="subcellular location">
    <subcellularLocation>
        <location evidence="3">Cytoplasm</location>
    </subcellularLocation>
</comment>
<gene>
    <name evidence="23" type="primary">pheA</name>
    <name evidence="23" type="ORF">HME7025_01413</name>
</gene>
<dbReference type="NCBIfam" id="TIGR01807">
    <property type="entry name" value="CM_P2"/>
    <property type="match status" value="1"/>
</dbReference>
<evidence type="ECO:0000256" key="4">
    <source>
        <dbReference type="ARBA" id="ARBA00004741"/>
    </source>
</evidence>
<evidence type="ECO:0000313" key="24">
    <source>
        <dbReference type="Proteomes" id="UP000245468"/>
    </source>
</evidence>
<evidence type="ECO:0000259" key="20">
    <source>
        <dbReference type="PROSITE" id="PS51168"/>
    </source>
</evidence>
<keyword evidence="12" id="KW-0584">Phenylalanine biosynthesis</keyword>
<evidence type="ECO:0000256" key="6">
    <source>
        <dbReference type="ARBA" id="ARBA00012404"/>
    </source>
</evidence>
<dbReference type="Gene3D" id="3.40.190.10">
    <property type="entry name" value="Periplasmic binding protein-like II"/>
    <property type="match status" value="2"/>
</dbReference>
<dbReference type="OrthoDB" id="9802281at2"/>
<evidence type="ECO:0000256" key="17">
    <source>
        <dbReference type="ARBA" id="ARBA00031520"/>
    </source>
</evidence>
<dbReference type="InterPro" id="IPR002701">
    <property type="entry name" value="CM_II_prokaryot"/>
</dbReference>
<dbReference type="InterPro" id="IPR036979">
    <property type="entry name" value="CM_dom_sf"/>
</dbReference>
<evidence type="ECO:0000256" key="7">
    <source>
        <dbReference type="ARBA" id="ARBA00013147"/>
    </source>
</evidence>
<evidence type="ECO:0000256" key="13">
    <source>
        <dbReference type="ARBA" id="ARBA00023235"/>
    </source>
</evidence>
<feature type="site" description="Essential for prephenate dehydratase activity" evidence="19">
    <location>
        <position position="259"/>
    </location>
</feature>
<evidence type="ECO:0000256" key="18">
    <source>
        <dbReference type="ARBA" id="ARBA00047848"/>
    </source>
</evidence>
<keyword evidence="11" id="KW-0057">Aromatic amino acid biosynthesis</keyword>
<feature type="domain" description="Chorismate mutase" evidence="20">
    <location>
        <begin position="1"/>
        <end position="88"/>
    </location>
</feature>
<dbReference type="EC" id="5.4.99.5" evidence="6"/>
<comment type="pathway">
    <text evidence="5">Metabolic intermediate biosynthesis; prephenate biosynthesis; prephenate from chorismate: step 1/1.</text>
</comment>
<keyword evidence="14 23" id="KW-0456">Lyase</keyword>
<keyword evidence="9" id="KW-0963">Cytoplasm</keyword>
<evidence type="ECO:0000256" key="9">
    <source>
        <dbReference type="ARBA" id="ARBA00022490"/>
    </source>
</evidence>
<evidence type="ECO:0000256" key="16">
    <source>
        <dbReference type="ARBA" id="ARBA00031175"/>
    </source>
</evidence>
<evidence type="ECO:0000256" key="3">
    <source>
        <dbReference type="ARBA" id="ARBA00004496"/>
    </source>
</evidence>
<accession>A0A2S2DW52</accession>
<dbReference type="InterPro" id="IPR002912">
    <property type="entry name" value="ACT_dom"/>
</dbReference>
<evidence type="ECO:0000256" key="10">
    <source>
        <dbReference type="ARBA" id="ARBA00022605"/>
    </source>
</evidence>
<comment type="pathway">
    <text evidence="4">Amino-acid biosynthesis; L-phenylalanine biosynthesis; phenylpyruvate from prephenate: step 1/1.</text>
</comment>
<dbReference type="CDD" id="cd04905">
    <property type="entry name" value="ACT_CM-PDT"/>
    <property type="match status" value="1"/>
</dbReference>
<dbReference type="GO" id="GO:0046417">
    <property type="term" value="P:chorismate metabolic process"/>
    <property type="evidence" value="ECO:0007669"/>
    <property type="project" value="InterPro"/>
</dbReference>
<dbReference type="Pfam" id="PF00800">
    <property type="entry name" value="PDT"/>
    <property type="match status" value="1"/>
</dbReference>
<dbReference type="CDD" id="cd13630">
    <property type="entry name" value="PBP2_PDT_1"/>
    <property type="match status" value="1"/>
</dbReference>
<dbReference type="GO" id="GO:0005737">
    <property type="term" value="C:cytoplasm"/>
    <property type="evidence" value="ECO:0007669"/>
    <property type="project" value="UniProtKB-SubCell"/>
</dbReference>
<evidence type="ECO:0000256" key="14">
    <source>
        <dbReference type="ARBA" id="ARBA00023239"/>
    </source>
</evidence>
<evidence type="ECO:0000256" key="2">
    <source>
        <dbReference type="ARBA" id="ARBA00002364"/>
    </source>
</evidence>
<comment type="catalytic activity">
    <reaction evidence="18">
        <text>prephenate + H(+) = 3-phenylpyruvate + CO2 + H2O</text>
        <dbReference type="Rhea" id="RHEA:21648"/>
        <dbReference type="ChEBI" id="CHEBI:15377"/>
        <dbReference type="ChEBI" id="CHEBI:15378"/>
        <dbReference type="ChEBI" id="CHEBI:16526"/>
        <dbReference type="ChEBI" id="CHEBI:18005"/>
        <dbReference type="ChEBI" id="CHEBI:29934"/>
        <dbReference type="EC" id="4.2.1.51"/>
    </reaction>
</comment>
<evidence type="ECO:0000256" key="5">
    <source>
        <dbReference type="ARBA" id="ARBA00004817"/>
    </source>
</evidence>
<dbReference type="PROSITE" id="PS51171">
    <property type="entry name" value="PREPHENATE_DEHYDR_3"/>
    <property type="match status" value="1"/>
</dbReference>
<dbReference type="InterPro" id="IPR001086">
    <property type="entry name" value="Preph_deHydtase"/>
</dbReference>
<feature type="domain" description="Prephenate dehydratase" evidence="21">
    <location>
        <begin position="88"/>
        <end position="266"/>
    </location>
</feature>
<dbReference type="GO" id="GO:0009094">
    <property type="term" value="P:L-phenylalanine biosynthetic process"/>
    <property type="evidence" value="ECO:0007669"/>
    <property type="project" value="UniProtKB-UniPathway"/>
</dbReference>
<dbReference type="EC" id="4.2.1.51" evidence="7"/>
<dbReference type="PANTHER" id="PTHR21022:SF19">
    <property type="entry name" value="PREPHENATE DEHYDRATASE-RELATED"/>
    <property type="match status" value="1"/>
</dbReference>
<protein>
    <recommendedName>
        <fullName evidence="8">Bifunctional chorismate mutase/prephenate dehydratase</fullName>
        <ecNumber evidence="7">4.2.1.51</ecNumber>
        <ecNumber evidence="6">5.4.99.5</ecNumber>
    </recommendedName>
    <alternativeName>
        <fullName evidence="17">Chorismate mutase-prephenate dehydratase</fullName>
    </alternativeName>
    <alternativeName>
        <fullName evidence="16">p-protein</fullName>
    </alternativeName>
</protein>
<keyword evidence="10" id="KW-0028">Amino-acid biosynthesis</keyword>
<dbReference type="Gene3D" id="1.20.59.10">
    <property type="entry name" value="Chorismate mutase"/>
    <property type="match status" value="1"/>
</dbReference>
<dbReference type="KEGG" id="psez:HME7025_01413"/>
<dbReference type="RefSeq" id="WP_109322967.1">
    <property type="nucleotide sequence ID" value="NZ_CP029346.1"/>
</dbReference>
<dbReference type="SUPFAM" id="SSF53850">
    <property type="entry name" value="Periplasmic binding protein-like II"/>
    <property type="match status" value="1"/>
</dbReference>
<evidence type="ECO:0000256" key="1">
    <source>
        <dbReference type="ARBA" id="ARBA00000824"/>
    </source>
</evidence>
<proteinExistence type="predicted"/>
<dbReference type="EMBL" id="CP029346">
    <property type="protein sequence ID" value="AWL09270.1"/>
    <property type="molecule type" value="Genomic_DNA"/>
</dbReference>
<dbReference type="Pfam" id="PF01842">
    <property type="entry name" value="ACT"/>
    <property type="match status" value="1"/>
</dbReference>
<keyword evidence="13 23" id="KW-0413">Isomerase</keyword>
<dbReference type="InterPro" id="IPR036263">
    <property type="entry name" value="Chorismate_II_sf"/>
</dbReference>
<evidence type="ECO:0000256" key="12">
    <source>
        <dbReference type="ARBA" id="ARBA00023222"/>
    </source>
</evidence>
<feature type="domain" description="ACT" evidence="22">
    <location>
        <begin position="281"/>
        <end position="356"/>
    </location>
</feature>
<evidence type="ECO:0000259" key="22">
    <source>
        <dbReference type="PROSITE" id="PS51671"/>
    </source>
</evidence>
<dbReference type="PROSITE" id="PS51168">
    <property type="entry name" value="CHORISMATE_MUT_2"/>
    <property type="match status" value="1"/>
</dbReference>
<dbReference type="InterPro" id="IPR008242">
    <property type="entry name" value="Chor_mutase/pphenate_deHydtase"/>
</dbReference>
<keyword evidence="15" id="KW-0511">Multifunctional enzyme</keyword>
<dbReference type="SMART" id="SM00830">
    <property type="entry name" value="CM_2"/>
    <property type="match status" value="1"/>
</dbReference>
<dbReference type="PROSITE" id="PS51671">
    <property type="entry name" value="ACT"/>
    <property type="match status" value="1"/>
</dbReference>
<dbReference type="PANTHER" id="PTHR21022">
    <property type="entry name" value="PREPHENATE DEHYDRATASE P PROTEIN"/>
    <property type="match status" value="1"/>
</dbReference>
<evidence type="ECO:0000259" key="21">
    <source>
        <dbReference type="PROSITE" id="PS51171"/>
    </source>
</evidence>
<dbReference type="Pfam" id="PF01817">
    <property type="entry name" value="CM_2"/>
    <property type="match status" value="1"/>
</dbReference>
<keyword evidence="24" id="KW-1185">Reference proteome</keyword>
<dbReference type="UniPathway" id="UPA00120">
    <property type="reaction ID" value="UER00203"/>
</dbReference>
<dbReference type="InterPro" id="IPR010957">
    <property type="entry name" value="G/b/e-P-prot_chorismate_mutase"/>
</dbReference>
<comment type="function">
    <text evidence="2">Catalyzes the Claisen rearrangement of chorismate to prephenate and the decarboxylation/dehydration of prephenate to phenylpyruvate.</text>
</comment>